<dbReference type="RefSeq" id="WP_263038398.1">
    <property type="nucleotide sequence ID" value="NZ_JAOTPL010000015.1"/>
</dbReference>
<organism evidence="8 9">
    <name type="scientific">Haoranjiania flava</name>
    <dbReference type="NCBI Taxonomy" id="1856322"/>
    <lineage>
        <taxon>Bacteria</taxon>
        <taxon>Pseudomonadati</taxon>
        <taxon>Bacteroidota</taxon>
        <taxon>Chitinophagia</taxon>
        <taxon>Chitinophagales</taxon>
        <taxon>Chitinophagaceae</taxon>
        <taxon>Haoranjiania</taxon>
    </lineage>
</organism>
<dbReference type="SUPFAM" id="SSF55620">
    <property type="entry name" value="Tetrahydrobiopterin biosynthesis enzymes-like"/>
    <property type="match status" value="1"/>
</dbReference>
<dbReference type="AlphaFoldDB" id="A0AAE3IPY5"/>
<dbReference type="SMART" id="SM00905">
    <property type="entry name" value="FolB"/>
    <property type="match status" value="1"/>
</dbReference>
<feature type="domain" description="Dihydroneopterin aldolase/epimerase" evidence="7">
    <location>
        <begin position="4"/>
        <end position="115"/>
    </location>
</feature>
<dbReference type="GO" id="GO:0005737">
    <property type="term" value="C:cytoplasm"/>
    <property type="evidence" value="ECO:0007669"/>
    <property type="project" value="TreeGrafter"/>
</dbReference>
<keyword evidence="4 6" id="KW-0289">Folate biosynthesis</keyword>
<dbReference type="Proteomes" id="UP001209317">
    <property type="component" value="Unassembled WGS sequence"/>
</dbReference>
<dbReference type="Gene3D" id="3.30.1130.10">
    <property type="match status" value="1"/>
</dbReference>
<dbReference type="PANTHER" id="PTHR42844">
    <property type="entry name" value="DIHYDRONEOPTERIN ALDOLASE 1-RELATED"/>
    <property type="match status" value="1"/>
</dbReference>
<evidence type="ECO:0000256" key="5">
    <source>
        <dbReference type="ARBA" id="ARBA00023239"/>
    </source>
</evidence>
<dbReference type="InterPro" id="IPR006156">
    <property type="entry name" value="Dihydroneopterin_aldolase"/>
</dbReference>
<evidence type="ECO:0000256" key="6">
    <source>
        <dbReference type="RuleBase" id="RU362079"/>
    </source>
</evidence>
<dbReference type="PANTHER" id="PTHR42844:SF1">
    <property type="entry name" value="DIHYDRONEOPTERIN ALDOLASE 1-RELATED"/>
    <property type="match status" value="1"/>
</dbReference>
<comment type="pathway">
    <text evidence="2 6">Cofactor biosynthesis; tetrahydrofolate biosynthesis; 2-amino-4-hydroxy-6-hydroxymethyl-7,8-dihydropteridine diphosphate from 7,8-dihydroneopterin triphosphate: step 3/4.</text>
</comment>
<dbReference type="EMBL" id="JAOTPL010000015">
    <property type="protein sequence ID" value="MCU7694913.1"/>
    <property type="molecule type" value="Genomic_DNA"/>
</dbReference>
<keyword evidence="5 6" id="KW-0456">Lyase</keyword>
<dbReference type="NCBIfam" id="TIGR00526">
    <property type="entry name" value="folB_dom"/>
    <property type="match status" value="1"/>
</dbReference>
<evidence type="ECO:0000259" key="7">
    <source>
        <dbReference type="SMART" id="SM00905"/>
    </source>
</evidence>
<dbReference type="InterPro" id="IPR006157">
    <property type="entry name" value="FolB_dom"/>
</dbReference>
<dbReference type="GO" id="GO:0046656">
    <property type="term" value="P:folic acid biosynthetic process"/>
    <property type="evidence" value="ECO:0007669"/>
    <property type="project" value="UniProtKB-UniRule"/>
</dbReference>
<evidence type="ECO:0000313" key="9">
    <source>
        <dbReference type="Proteomes" id="UP001209317"/>
    </source>
</evidence>
<evidence type="ECO:0000256" key="1">
    <source>
        <dbReference type="ARBA" id="ARBA00001353"/>
    </source>
</evidence>
<dbReference type="NCBIfam" id="TIGR00525">
    <property type="entry name" value="folB"/>
    <property type="match status" value="1"/>
</dbReference>
<sequence>MLSIRLNDLQFFARHGLYEEEKIIGGEFVVNVLIEYAPQAPVVYRLEDTIDYAAVYQLVKQKMQQPTPLLETLAMQMVNDILEACPLAENVEVSVRKVKPPIANYIGSTEAAYSKRR</sequence>
<evidence type="ECO:0000313" key="8">
    <source>
        <dbReference type="EMBL" id="MCU7694913.1"/>
    </source>
</evidence>
<comment type="similarity">
    <text evidence="3 6">Belongs to the DHNA family.</text>
</comment>
<reference evidence="8" key="1">
    <citation type="submission" date="2022-10" db="EMBL/GenBank/DDBJ databases">
        <authorList>
            <person name="Kim H.S."/>
            <person name="Kim J.-S."/>
            <person name="Suh M.K."/>
            <person name="Eom M.K."/>
            <person name="Lee J.-S."/>
        </authorList>
    </citation>
    <scope>NUCLEOTIDE SEQUENCE</scope>
    <source>
        <strain evidence="8">LIP-5</strain>
    </source>
</reference>
<keyword evidence="9" id="KW-1185">Reference proteome</keyword>
<evidence type="ECO:0000256" key="4">
    <source>
        <dbReference type="ARBA" id="ARBA00022909"/>
    </source>
</evidence>
<gene>
    <name evidence="8" type="primary">folB</name>
    <name evidence="8" type="ORF">OD355_10335</name>
</gene>
<comment type="function">
    <text evidence="6">Catalyzes the conversion of 7,8-dihydroneopterin to 6-hydroxymethyl-7,8-dihydropterin.</text>
</comment>
<dbReference type="EC" id="4.1.2.25" evidence="6"/>
<accession>A0AAE3IPY5</accession>
<comment type="catalytic activity">
    <reaction evidence="1 6">
        <text>7,8-dihydroneopterin = 6-hydroxymethyl-7,8-dihydropterin + glycolaldehyde</text>
        <dbReference type="Rhea" id="RHEA:10540"/>
        <dbReference type="ChEBI" id="CHEBI:17001"/>
        <dbReference type="ChEBI" id="CHEBI:17071"/>
        <dbReference type="ChEBI" id="CHEBI:44841"/>
        <dbReference type="EC" id="4.1.2.25"/>
    </reaction>
</comment>
<protein>
    <recommendedName>
        <fullName evidence="6">7,8-dihydroneopterin aldolase</fullName>
        <ecNumber evidence="6">4.1.2.25</ecNumber>
    </recommendedName>
</protein>
<comment type="caution">
    <text evidence="8">The sequence shown here is derived from an EMBL/GenBank/DDBJ whole genome shotgun (WGS) entry which is preliminary data.</text>
</comment>
<dbReference type="GO" id="GO:0046654">
    <property type="term" value="P:tetrahydrofolate biosynthetic process"/>
    <property type="evidence" value="ECO:0007669"/>
    <property type="project" value="UniProtKB-UniRule"/>
</dbReference>
<dbReference type="InterPro" id="IPR043133">
    <property type="entry name" value="GTP-CH-I_C/QueF"/>
</dbReference>
<name>A0AAE3IPY5_9BACT</name>
<dbReference type="GO" id="GO:0004150">
    <property type="term" value="F:dihydroneopterin aldolase activity"/>
    <property type="evidence" value="ECO:0007669"/>
    <property type="project" value="UniProtKB-UniRule"/>
</dbReference>
<evidence type="ECO:0000256" key="2">
    <source>
        <dbReference type="ARBA" id="ARBA00005013"/>
    </source>
</evidence>
<dbReference type="Pfam" id="PF02152">
    <property type="entry name" value="FolB"/>
    <property type="match status" value="1"/>
</dbReference>
<evidence type="ECO:0000256" key="3">
    <source>
        <dbReference type="ARBA" id="ARBA00005708"/>
    </source>
</evidence>
<proteinExistence type="inferred from homology"/>